<feature type="region of interest" description="Disordered" evidence="1">
    <location>
        <begin position="436"/>
        <end position="464"/>
    </location>
</feature>
<gene>
    <name evidence="3" type="ORF">OVA965_LOCUS30250</name>
    <name evidence="4" type="ORF">TMI583_LOCUS31045</name>
</gene>
<proteinExistence type="predicted"/>
<dbReference type="AlphaFoldDB" id="A0A8S2F4B6"/>
<dbReference type="InterPro" id="IPR021109">
    <property type="entry name" value="Peptidase_aspartic_dom_sf"/>
</dbReference>
<dbReference type="SUPFAM" id="SSF50630">
    <property type="entry name" value="Acid proteases"/>
    <property type="match status" value="1"/>
</dbReference>
<dbReference type="Proteomes" id="UP000682733">
    <property type="component" value="Unassembled WGS sequence"/>
</dbReference>
<dbReference type="PANTHER" id="PTHR33223">
    <property type="entry name" value="CCHC-TYPE DOMAIN-CONTAINING PROTEIN"/>
    <property type="match status" value="1"/>
</dbReference>
<evidence type="ECO:0000256" key="1">
    <source>
        <dbReference type="SAM" id="MobiDB-lite"/>
    </source>
</evidence>
<feature type="non-terminal residue" evidence="3">
    <location>
        <position position="701"/>
    </location>
</feature>
<name>A0A8S2F4B6_9BILA</name>
<evidence type="ECO:0000313" key="5">
    <source>
        <dbReference type="Proteomes" id="UP000677228"/>
    </source>
</evidence>
<evidence type="ECO:0000259" key="2">
    <source>
        <dbReference type="Pfam" id="PF03732"/>
    </source>
</evidence>
<reference evidence="3" key="1">
    <citation type="submission" date="2021-02" db="EMBL/GenBank/DDBJ databases">
        <authorList>
            <person name="Nowell W R."/>
        </authorList>
    </citation>
    <scope>NUCLEOTIDE SEQUENCE</scope>
</reference>
<evidence type="ECO:0000313" key="3">
    <source>
        <dbReference type="EMBL" id="CAF1339017.1"/>
    </source>
</evidence>
<feature type="non-terminal residue" evidence="3">
    <location>
        <position position="1"/>
    </location>
</feature>
<dbReference type="Proteomes" id="UP000677228">
    <property type="component" value="Unassembled WGS sequence"/>
</dbReference>
<accession>A0A8S2F4B6</accession>
<feature type="domain" description="Retrotransposon gag" evidence="2">
    <location>
        <begin position="315"/>
        <end position="394"/>
    </location>
</feature>
<feature type="region of interest" description="Disordered" evidence="1">
    <location>
        <begin position="487"/>
        <end position="517"/>
    </location>
</feature>
<dbReference type="Gene3D" id="2.40.70.10">
    <property type="entry name" value="Acid Proteases"/>
    <property type="match status" value="1"/>
</dbReference>
<evidence type="ECO:0000313" key="4">
    <source>
        <dbReference type="EMBL" id="CAF4150160.1"/>
    </source>
</evidence>
<protein>
    <recommendedName>
        <fullName evidence="2">Retrotransposon gag domain-containing protein</fullName>
    </recommendedName>
</protein>
<organism evidence="3 5">
    <name type="scientific">Didymodactylos carnosus</name>
    <dbReference type="NCBI Taxonomy" id="1234261"/>
    <lineage>
        <taxon>Eukaryota</taxon>
        <taxon>Metazoa</taxon>
        <taxon>Spiralia</taxon>
        <taxon>Gnathifera</taxon>
        <taxon>Rotifera</taxon>
        <taxon>Eurotatoria</taxon>
        <taxon>Bdelloidea</taxon>
        <taxon>Philodinida</taxon>
        <taxon>Philodinidae</taxon>
        <taxon>Didymodactylos</taxon>
    </lineage>
</organism>
<dbReference type="EMBL" id="CAJOBA010043492">
    <property type="protein sequence ID" value="CAF4150160.1"/>
    <property type="molecule type" value="Genomic_DNA"/>
</dbReference>
<dbReference type="PANTHER" id="PTHR33223:SF6">
    <property type="entry name" value="CCHC-TYPE DOMAIN-CONTAINING PROTEIN"/>
    <property type="match status" value="1"/>
</dbReference>
<comment type="caution">
    <text evidence="3">The sequence shown here is derived from an EMBL/GenBank/DDBJ whole genome shotgun (WGS) entry which is preliminary data.</text>
</comment>
<feature type="compositionally biased region" description="Low complexity" evidence="1">
    <location>
        <begin position="507"/>
        <end position="517"/>
    </location>
</feature>
<sequence>MGAGRCEGDSALSDEIETILTQSMSPAHTERIRVKPLPVSDSKSINSIHLSQHSSHHYSQQSLRSGYRPQSTVPVDVLTAVIADNQANQREMLQAVMTLAKQVASTPPPASSQPVLTPLVSSPPSTPPILSASAVVPLVDSENEEVRLLKSQSEQQKQRLHEQELVNKITKEMYERQLQGARSMIDSRLSVDIADKPSRDCTTQTPPLAEFSNIPPATDMIVKPEPIRVQSVVLSPKISPPKGERVSFQAATVSSPNTLISAAASLVITAPDSTNKFSGKTNEAPVRFLHDYRQQALSMFKWTESQMLDSVGQWLSGGAAEWFSLLKQSNDFPQTWDEFKKIFLSRFRSPERVETLKLERKNCMQREGESVVDFYQRYRSLNIEIDPLTSSEKMTKGFLRKINADIEIRMASNVEGTLEDVVRRAEAAELAILHRKQQERRANRGKSPAPAVVAPLTTSAENASSSVPMLAKHFEYMASTTVEHKNASFPPSADPLAKQNLSDKANKNSNSYSRRSSRLYSNRPCQWCGQTGHQPSIDQPSSPSCKEQQTYQLARGSVVAKGKLNQVEGMFTIDTGAGMTLVSHHYWKLIGRSEQIRPYSGPDIVGAEGSSVEPLGIIDAVITLADHAISFPVVLARKFNQPLLISNDFMNSAGIVLDIKGSSLWRRDCPTRKFRLSTDLLQAGKLSIPVYAARRLKLSPY</sequence>
<dbReference type="InterPro" id="IPR005162">
    <property type="entry name" value="Retrotrans_gag_dom"/>
</dbReference>
<dbReference type="Pfam" id="PF03732">
    <property type="entry name" value="Retrotrans_gag"/>
    <property type="match status" value="1"/>
</dbReference>
<dbReference type="CDD" id="cd00303">
    <property type="entry name" value="retropepsin_like"/>
    <property type="match status" value="1"/>
</dbReference>
<dbReference type="EMBL" id="CAJNOK010021872">
    <property type="protein sequence ID" value="CAF1339017.1"/>
    <property type="molecule type" value="Genomic_DNA"/>
</dbReference>